<evidence type="ECO:0000256" key="3">
    <source>
        <dbReference type="ARBA" id="ARBA00022771"/>
    </source>
</evidence>
<name>A0A8J1UL67_OWEFU</name>
<keyword evidence="6" id="KW-1185">Reference proteome</keyword>
<dbReference type="Gene3D" id="3.30.40.10">
    <property type="entry name" value="Zinc/RING finger domain, C3HC4 (zinc finger)"/>
    <property type="match status" value="1"/>
</dbReference>
<dbReference type="PANTHER" id="PTHR25462:SF296">
    <property type="entry name" value="MEIOTIC P26, ISOFORM F"/>
    <property type="match status" value="1"/>
</dbReference>
<keyword evidence="3" id="KW-0863">Zinc-finger</keyword>
<dbReference type="Gene3D" id="3.30.160.60">
    <property type="entry name" value="Classic Zinc Finger"/>
    <property type="match status" value="1"/>
</dbReference>
<dbReference type="Pfam" id="PF00643">
    <property type="entry name" value="zf-B_box"/>
    <property type="match status" value="1"/>
</dbReference>
<dbReference type="Gene3D" id="2.120.10.30">
    <property type="entry name" value="TolB, C-terminal domain"/>
    <property type="match status" value="2"/>
</dbReference>
<proteinExistence type="predicted"/>
<keyword evidence="1" id="KW-0479">Metal-binding</keyword>
<dbReference type="OrthoDB" id="342730at2759"/>
<accession>A0A8J1UL67</accession>
<dbReference type="SUPFAM" id="SSF57850">
    <property type="entry name" value="RING/U-box"/>
    <property type="match status" value="1"/>
</dbReference>
<protein>
    <submittedName>
        <fullName evidence="5">Uncharacterized protein</fullName>
    </submittedName>
</protein>
<dbReference type="PROSITE" id="PS51125">
    <property type="entry name" value="NHL"/>
    <property type="match status" value="1"/>
</dbReference>
<dbReference type="InterPro" id="IPR047153">
    <property type="entry name" value="TRIM45/56/19-like"/>
</dbReference>
<dbReference type="InterPro" id="IPR000315">
    <property type="entry name" value="Znf_B-box"/>
</dbReference>
<evidence type="ECO:0000313" key="5">
    <source>
        <dbReference type="EMBL" id="CAH1792989.1"/>
    </source>
</evidence>
<keyword evidence="2" id="KW-0677">Repeat</keyword>
<dbReference type="InterPro" id="IPR018957">
    <property type="entry name" value="Znf_C3HC4_RING-type"/>
</dbReference>
<evidence type="ECO:0000256" key="2">
    <source>
        <dbReference type="ARBA" id="ARBA00022737"/>
    </source>
</evidence>
<dbReference type="Pfam" id="PF00097">
    <property type="entry name" value="zf-C3HC4"/>
    <property type="match status" value="1"/>
</dbReference>
<gene>
    <name evidence="5" type="ORF">OFUS_LOCUS17895</name>
</gene>
<dbReference type="InterPro" id="IPR013083">
    <property type="entry name" value="Znf_RING/FYVE/PHD"/>
</dbReference>
<dbReference type="InterPro" id="IPR011042">
    <property type="entry name" value="6-blade_b-propeller_TolB-like"/>
</dbReference>
<dbReference type="PROSITE" id="PS00518">
    <property type="entry name" value="ZF_RING_1"/>
    <property type="match status" value="1"/>
</dbReference>
<dbReference type="AlphaFoldDB" id="A0A8J1UL67"/>
<dbReference type="InterPro" id="IPR001258">
    <property type="entry name" value="NHL_repeat"/>
</dbReference>
<dbReference type="SMART" id="SM00184">
    <property type="entry name" value="RING"/>
    <property type="match status" value="1"/>
</dbReference>
<reference evidence="5" key="1">
    <citation type="submission" date="2022-03" db="EMBL/GenBank/DDBJ databases">
        <authorList>
            <person name="Martin C."/>
        </authorList>
    </citation>
    <scope>NUCLEOTIDE SEQUENCE</scope>
</reference>
<dbReference type="GO" id="GO:0008270">
    <property type="term" value="F:zinc ion binding"/>
    <property type="evidence" value="ECO:0007669"/>
    <property type="project" value="UniProtKB-KW"/>
</dbReference>
<organism evidence="5 6">
    <name type="scientific">Owenia fusiformis</name>
    <name type="common">Polychaete worm</name>
    <dbReference type="NCBI Taxonomy" id="6347"/>
    <lineage>
        <taxon>Eukaryota</taxon>
        <taxon>Metazoa</taxon>
        <taxon>Spiralia</taxon>
        <taxon>Lophotrochozoa</taxon>
        <taxon>Annelida</taxon>
        <taxon>Polychaeta</taxon>
        <taxon>Sedentaria</taxon>
        <taxon>Canalipalpata</taxon>
        <taxon>Sabellida</taxon>
        <taxon>Oweniida</taxon>
        <taxon>Oweniidae</taxon>
        <taxon>Owenia</taxon>
    </lineage>
</organism>
<comment type="caution">
    <text evidence="5">The sequence shown here is derived from an EMBL/GenBank/DDBJ whole genome shotgun (WGS) entry which is preliminary data.</text>
</comment>
<dbReference type="PANTHER" id="PTHR25462">
    <property type="entry name" value="BONUS, ISOFORM C-RELATED"/>
    <property type="match status" value="1"/>
</dbReference>
<evidence type="ECO:0000256" key="4">
    <source>
        <dbReference type="ARBA" id="ARBA00022833"/>
    </source>
</evidence>
<dbReference type="Gene3D" id="4.10.830.40">
    <property type="match status" value="1"/>
</dbReference>
<dbReference type="SUPFAM" id="SSF57845">
    <property type="entry name" value="B-box zinc-binding domain"/>
    <property type="match status" value="1"/>
</dbReference>
<dbReference type="PROSITE" id="PS50089">
    <property type="entry name" value="ZF_RING_2"/>
    <property type="match status" value="1"/>
</dbReference>
<dbReference type="SMART" id="SM00336">
    <property type="entry name" value="BBOX"/>
    <property type="match status" value="2"/>
</dbReference>
<dbReference type="CDD" id="cd05819">
    <property type="entry name" value="NHL"/>
    <property type="match status" value="1"/>
</dbReference>
<dbReference type="Pfam" id="PF01436">
    <property type="entry name" value="NHL"/>
    <property type="match status" value="1"/>
</dbReference>
<evidence type="ECO:0000313" key="6">
    <source>
        <dbReference type="Proteomes" id="UP000749559"/>
    </source>
</evidence>
<dbReference type="CDD" id="cd19769">
    <property type="entry name" value="Bbox2_TRIM16-like"/>
    <property type="match status" value="1"/>
</dbReference>
<dbReference type="PROSITE" id="PS50119">
    <property type="entry name" value="ZF_BBOX"/>
    <property type="match status" value="1"/>
</dbReference>
<keyword evidence="4" id="KW-0862">Zinc</keyword>
<sequence length="631" mass="70306">MASSSPQTVLVDDYKELLICIICFGTLTDPKSITCGHSFCKGCIGKWMREHKAKGNNRYPCPVCNERLEIPKNGADAYGTNITIKSMVEILENQLTKGQNRNVNCDICIQEGEAVPAMSRCVECAEHMCKPCNKAHRRSRATQSHTIYDLTGDAEKDARAALDNYIKRNIECPKHPDQPLRFFCKQDKAVICRDCSITEHPGHNCQAIEEAAKGEERNIAALLGLATQRKEMFDKFIQAANDSIQSCERNTQALLQDIDADHAAKKKQLDEHFDKLRNKAKAAANEKKKKIQANQDQFQLNKGITESTLLQLNNLRKYNHPVDVLNYSANVLKKLEEWSTMPEENVVPIDPYFYQLGSLDTSSAGKVQHHCDPKISRKVHLPDQNPGVKYIFGITRGFNNNIVVSHSGKGLATYTADSFTLQHKAQGNFNDVCRIQSQYYAAADQNNDCIAVFDKKLEHQKNIGKFEDPQGLCETADGKLLVVGYDAKCVYLIDCNHGNVLATIGEGKLTSPHYVTINHKGIIFVSDVSDNCVKRFTMQGEEAPGAYGSEGAGIGQLNYPEGVCIDSQDNLIIADHNNHRVHMVDPNGTFIKYLLVAEDDVKKPQCVAIDQQGDLIVGSYYGDLAIIKYIE</sequence>
<dbReference type="EMBL" id="CAIIXF020000008">
    <property type="protein sequence ID" value="CAH1792989.1"/>
    <property type="molecule type" value="Genomic_DNA"/>
</dbReference>
<dbReference type="SUPFAM" id="SSF101898">
    <property type="entry name" value="NHL repeat"/>
    <property type="match status" value="1"/>
</dbReference>
<evidence type="ECO:0000256" key="1">
    <source>
        <dbReference type="ARBA" id="ARBA00022723"/>
    </source>
</evidence>
<dbReference type="Proteomes" id="UP000749559">
    <property type="component" value="Unassembled WGS sequence"/>
</dbReference>
<dbReference type="InterPro" id="IPR001841">
    <property type="entry name" value="Znf_RING"/>
</dbReference>
<dbReference type="InterPro" id="IPR017907">
    <property type="entry name" value="Znf_RING_CS"/>
</dbReference>